<feature type="compositionally biased region" description="Polar residues" evidence="1">
    <location>
        <begin position="300"/>
        <end position="311"/>
    </location>
</feature>
<feature type="region of interest" description="Disordered" evidence="1">
    <location>
        <begin position="1"/>
        <end position="48"/>
    </location>
</feature>
<evidence type="ECO:0000256" key="1">
    <source>
        <dbReference type="SAM" id="MobiDB-lite"/>
    </source>
</evidence>
<dbReference type="EnsemblMetazoa" id="CJA38874.1">
    <property type="protein sequence ID" value="CJA38874.1"/>
    <property type="gene ID" value="WBGene00214721"/>
</dbReference>
<evidence type="ECO:0000313" key="2">
    <source>
        <dbReference type="EnsemblMetazoa" id="CJA38874.1"/>
    </source>
</evidence>
<evidence type="ECO:0000313" key="3">
    <source>
        <dbReference type="Proteomes" id="UP000005237"/>
    </source>
</evidence>
<protein>
    <submittedName>
        <fullName evidence="2">Uncharacterized protein</fullName>
    </submittedName>
</protein>
<reference evidence="3" key="1">
    <citation type="submission" date="2010-08" db="EMBL/GenBank/DDBJ databases">
        <authorList>
            <consortium name="Caenorhabditis japonica Sequencing Consortium"/>
            <person name="Wilson R.K."/>
        </authorList>
    </citation>
    <scope>NUCLEOTIDE SEQUENCE [LARGE SCALE GENOMIC DNA]</scope>
    <source>
        <strain evidence="3">DF5081</strain>
    </source>
</reference>
<proteinExistence type="predicted"/>
<organism evidence="2 3">
    <name type="scientific">Caenorhabditis japonica</name>
    <dbReference type="NCBI Taxonomy" id="281687"/>
    <lineage>
        <taxon>Eukaryota</taxon>
        <taxon>Metazoa</taxon>
        <taxon>Ecdysozoa</taxon>
        <taxon>Nematoda</taxon>
        <taxon>Chromadorea</taxon>
        <taxon>Rhabditida</taxon>
        <taxon>Rhabditina</taxon>
        <taxon>Rhabditomorpha</taxon>
        <taxon>Rhabditoidea</taxon>
        <taxon>Rhabditidae</taxon>
        <taxon>Peloderinae</taxon>
        <taxon>Caenorhabditis</taxon>
    </lineage>
</organism>
<sequence>MVPPSNLPPDDSEMDTCKESDAQFASPKEKRTRGAKRKNLPASDQGNKMLLERLNKLETAYAKLETNYLSLRKQSDAQSKEISFLKSELKEIRVQPVGHFPPLGSANLTRAASRQSPCPLYADVIKKNPHFSAVSNRVALVSDVLAMEQKSCTAVLENLNDSKTDDQSNIDTALISNFCVDSSLPTPTRIFRVDCKFENTISRPTKVSFKNQKDRDAFLHGFYAKWRGYSRRPQGPRPVRARRDMTREELKVLREVRKEAHEANVKEGLIKFAVHDLQIVELKKPRAFPSASSVSQSSAPTLPTFSAHPSA</sequence>
<reference evidence="2" key="2">
    <citation type="submission" date="2022-06" db="UniProtKB">
        <authorList>
            <consortium name="EnsemblMetazoa"/>
        </authorList>
    </citation>
    <scope>IDENTIFICATION</scope>
    <source>
        <strain evidence="2">DF5081</strain>
    </source>
</reference>
<feature type="compositionally biased region" description="Low complexity" evidence="1">
    <location>
        <begin position="290"/>
        <end position="299"/>
    </location>
</feature>
<feature type="compositionally biased region" description="Basic residues" evidence="1">
    <location>
        <begin position="30"/>
        <end position="39"/>
    </location>
</feature>
<name>A0A8R1EP28_CAEJA</name>
<keyword evidence="3" id="KW-1185">Reference proteome</keyword>
<dbReference type="AlphaFoldDB" id="A0A8R1EP28"/>
<feature type="region of interest" description="Disordered" evidence="1">
    <location>
        <begin position="288"/>
        <end position="311"/>
    </location>
</feature>
<dbReference type="Proteomes" id="UP000005237">
    <property type="component" value="Unassembled WGS sequence"/>
</dbReference>
<accession>A0A8R1EP28</accession>